<dbReference type="EC" id="2.7.13.3" evidence="2"/>
<keyword evidence="12" id="KW-1185">Reference proteome</keyword>
<evidence type="ECO:0000256" key="7">
    <source>
        <dbReference type="ARBA" id="ARBA00022840"/>
    </source>
</evidence>
<dbReference type="InterPro" id="IPR011495">
    <property type="entry name" value="Sig_transdc_His_kin_sub2_dim/P"/>
</dbReference>
<comment type="caution">
    <text evidence="11">The sequence shown here is derived from an EMBL/GenBank/DDBJ whole genome shotgun (WGS) entry which is preliminary data.</text>
</comment>
<dbReference type="InterPro" id="IPR011990">
    <property type="entry name" value="TPR-like_helical_dom_sf"/>
</dbReference>
<dbReference type="PANTHER" id="PTHR41523">
    <property type="entry name" value="TWO-COMPONENT SYSTEM SENSOR PROTEIN"/>
    <property type="match status" value="1"/>
</dbReference>
<dbReference type="Gene3D" id="1.25.40.10">
    <property type="entry name" value="Tetratricopeptide repeat domain"/>
    <property type="match status" value="1"/>
</dbReference>
<evidence type="ECO:0000313" key="12">
    <source>
        <dbReference type="Proteomes" id="UP000238426"/>
    </source>
</evidence>
<keyword evidence="4" id="KW-0808">Transferase</keyword>
<protein>
    <recommendedName>
        <fullName evidence="2">histidine kinase</fullName>
        <ecNumber evidence="2">2.7.13.3</ecNumber>
    </recommendedName>
</protein>
<sequence length="581" mass="68346">MSWLFLLGKTYIFFFKFEKTNHQLLKFLCVFFLLITISVFSQEDSFSVENFSNINNLDSVANVYRKNLKKSVSTPQLISYSKILKQLGKIDSSYYYLNRAKASILKSNNKDSVLYFYTLKAELARFDANRYLMDKTLLESEKFLKSNSKYKFNSEVFVYYLNRKAAFFNEFHDGNKDTLDLILNLTNKVLKLEHLVKDKSIIAYSLNEKAKFYESHGSLKESLKLYYEALEYAKKNKIDIATADIARNIARYHQAYFHDIKSSVEFLEKAYDASLKTKNMTQLYTNSRSLAEMYEILEEYENAYKYQKLETKYLNNIYNLRTSNLLKSNEYNLRFKEQKEIIKNKTTEAENSKRYLALLLVIVFLIVLGLFTMYFYNLKIKRSNKALKELSNENKFLLSEANHRINNNLQLVIILIADQLKKLNNEQQSSLKNLLSKVDSIATLHRHLYKNTNKETINVKDYLKEILINFNELLNEKNIKLDYKISTIYLNTDTAMYFGLLLTELIINSMKHAFGNQKQKQISFLLTEENGLVDFKYSDNGTNSKNVDIKPKLVDKICRQLKVKLYINRTDGFLFTFTKQV</sequence>
<dbReference type="InterPro" id="IPR036890">
    <property type="entry name" value="HATPase_C_sf"/>
</dbReference>
<keyword evidence="8" id="KW-0175">Coiled coil</keyword>
<keyword evidence="9" id="KW-1133">Transmembrane helix</keyword>
<dbReference type="GO" id="GO:0004673">
    <property type="term" value="F:protein histidine kinase activity"/>
    <property type="evidence" value="ECO:0007669"/>
    <property type="project" value="UniProtKB-EC"/>
</dbReference>
<feature type="coiled-coil region" evidence="8">
    <location>
        <begin position="380"/>
        <end position="437"/>
    </location>
</feature>
<evidence type="ECO:0000259" key="10">
    <source>
        <dbReference type="Pfam" id="PF07568"/>
    </source>
</evidence>
<organism evidence="11 12">
    <name type="scientific">Aurantibacter aestuarii</name>
    <dbReference type="NCBI Taxonomy" id="1266046"/>
    <lineage>
        <taxon>Bacteria</taxon>
        <taxon>Pseudomonadati</taxon>
        <taxon>Bacteroidota</taxon>
        <taxon>Flavobacteriia</taxon>
        <taxon>Flavobacteriales</taxon>
        <taxon>Flavobacteriaceae</taxon>
        <taxon>Aurantibacter</taxon>
    </lineage>
</organism>
<evidence type="ECO:0000256" key="3">
    <source>
        <dbReference type="ARBA" id="ARBA00022553"/>
    </source>
</evidence>
<feature type="domain" description="Signal transduction histidine kinase subgroup 2 dimerisation and phosphoacceptor" evidence="10">
    <location>
        <begin position="400"/>
        <end position="470"/>
    </location>
</feature>
<keyword evidence="9" id="KW-0812">Transmembrane</keyword>
<dbReference type="GO" id="GO:0005524">
    <property type="term" value="F:ATP binding"/>
    <property type="evidence" value="ECO:0007669"/>
    <property type="project" value="UniProtKB-KW"/>
</dbReference>
<evidence type="ECO:0000256" key="9">
    <source>
        <dbReference type="SAM" id="Phobius"/>
    </source>
</evidence>
<reference evidence="11 12" key="1">
    <citation type="submission" date="2018-03" db="EMBL/GenBank/DDBJ databases">
        <title>Mesoflavibacter sp. HG37 and Mesoflavibacter sp. HG96 sp.nov., two marine bacteria isolated from seawater of Western Pacific Ocean.</title>
        <authorList>
            <person name="Cheng H."/>
            <person name="Wu Y.-H."/>
            <person name="Guo L.-L."/>
            <person name="Xu X.-W."/>
        </authorList>
    </citation>
    <scope>NUCLEOTIDE SEQUENCE [LARGE SCALE GENOMIC DNA]</scope>
    <source>
        <strain evidence="11 12">KCTC 32269</strain>
    </source>
</reference>
<evidence type="ECO:0000256" key="8">
    <source>
        <dbReference type="SAM" id="Coils"/>
    </source>
</evidence>
<accession>A0A2T1NG66</accession>
<evidence type="ECO:0000256" key="1">
    <source>
        <dbReference type="ARBA" id="ARBA00000085"/>
    </source>
</evidence>
<evidence type="ECO:0000256" key="2">
    <source>
        <dbReference type="ARBA" id="ARBA00012438"/>
    </source>
</evidence>
<keyword evidence="7" id="KW-0067">ATP-binding</keyword>
<dbReference type="EMBL" id="PXOQ01000006">
    <property type="protein sequence ID" value="PSG91751.1"/>
    <property type="molecule type" value="Genomic_DNA"/>
</dbReference>
<dbReference type="SUPFAM" id="SSF55874">
    <property type="entry name" value="ATPase domain of HSP90 chaperone/DNA topoisomerase II/histidine kinase"/>
    <property type="match status" value="1"/>
</dbReference>
<evidence type="ECO:0000256" key="4">
    <source>
        <dbReference type="ARBA" id="ARBA00022679"/>
    </source>
</evidence>
<evidence type="ECO:0000313" key="11">
    <source>
        <dbReference type="EMBL" id="PSG91751.1"/>
    </source>
</evidence>
<dbReference type="Proteomes" id="UP000238426">
    <property type="component" value="Unassembled WGS sequence"/>
</dbReference>
<keyword evidence="5" id="KW-0547">Nucleotide-binding</keyword>
<dbReference type="Gene3D" id="3.30.565.10">
    <property type="entry name" value="Histidine kinase-like ATPase, C-terminal domain"/>
    <property type="match status" value="1"/>
</dbReference>
<keyword evidence="9" id="KW-0472">Membrane</keyword>
<evidence type="ECO:0000256" key="5">
    <source>
        <dbReference type="ARBA" id="ARBA00022741"/>
    </source>
</evidence>
<dbReference type="SUPFAM" id="SSF48452">
    <property type="entry name" value="TPR-like"/>
    <property type="match status" value="1"/>
</dbReference>
<dbReference type="PANTHER" id="PTHR41523:SF8">
    <property type="entry name" value="ETHYLENE RESPONSE SENSOR PROTEIN"/>
    <property type="match status" value="1"/>
</dbReference>
<feature type="transmembrane region" description="Helical" evidence="9">
    <location>
        <begin position="355"/>
        <end position="376"/>
    </location>
</feature>
<gene>
    <name evidence="11" type="ORF">C7H52_01145</name>
</gene>
<dbReference type="AlphaFoldDB" id="A0A2T1NG66"/>
<comment type="catalytic activity">
    <reaction evidence="1">
        <text>ATP + protein L-histidine = ADP + protein N-phospho-L-histidine.</text>
        <dbReference type="EC" id="2.7.13.3"/>
    </reaction>
</comment>
<name>A0A2T1NG66_9FLAO</name>
<proteinExistence type="predicted"/>
<dbReference type="Pfam" id="PF07568">
    <property type="entry name" value="HisKA_2"/>
    <property type="match status" value="1"/>
</dbReference>
<keyword evidence="3" id="KW-0597">Phosphoprotein</keyword>
<keyword evidence="6" id="KW-0418">Kinase</keyword>
<evidence type="ECO:0000256" key="6">
    <source>
        <dbReference type="ARBA" id="ARBA00022777"/>
    </source>
</evidence>